<comment type="caution">
    <text evidence="3">The sequence shown here is derived from an EMBL/GenBank/DDBJ whole genome shotgun (WGS) entry which is preliminary data.</text>
</comment>
<sequence length="260" mass="27960">MVVPARNEARNLAVVLPRLPAEHQVVIVDGHSDDDTIAAALRARPDAVVVQQTRRGKGNALVCGFAAATGDIVVMFDADGSADPAEIPRFVAALRDGADFAKGSRAVAGGGSEDLTRVRGWGNQALTWLTNLLYRTRYTDLCYGYNAFWRDILPALRLPDHYPAGDRLRWGDGFEIETVLNCRVALAGLRVREVASVELCRLHGVSNLSAPRDGLRVLRTLLTERLRRRGDAARPAAAPAAVAVAACECAARPVDAASSR</sequence>
<dbReference type="CDD" id="cd04179">
    <property type="entry name" value="DPM_DPG-synthase_like"/>
    <property type="match status" value="1"/>
</dbReference>
<gene>
    <name evidence="3" type="ORF">GCM10010201_05550</name>
</gene>
<name>A0ABN3N1Y7_9ACTN</name>
<dbReference type="InterPro" id="IPR029044">
    <property type="entry name" value="Nucleotide-diphossugar_trans"/>
</dbReference>
<dbReference type="PANTHER" id="PTHR48090">
    <property type="entry name" value="UNDECAPRENYL-PHOSPHATE 4-DEOXY-4-FORMAMIDO-L-ARABINOSE TRANSFERASE-RELATED"/>
    <property type="match status" value="1"/>
</dbReference>
<dbReference type="Pfam" id="PF00535">
    <property type="entry name" value="Glycos_transf_2"/>
    <property type="match status" value="1"/>
</dbReference>
<dbReference type="InterPro" id="IPR001173">
    <property type="entry name" value="Glyco_trans_2-like"/>
</dbReference>
<evidence type="ECO:0000313" key="3">
    <source>
        <dbReference type="EMBL" id="GAA2512963.1"/>
    </source>
</evidence>
<reference evidence="3 4" key="1">
    <citation type="journal article" date="2019" name="Int. J. Syst. Evol. Microbiol.">
        <title>The Global Catalogue of Microorganisms (GCM) 10K type strain sequencing project: providing services to taxonomists for standard genome sequencing and annotation.</title>
        <authorList>
            <consortium name="The Broad Institute Genomics Platform"/>
            <consortium name="The Broad Institute Genome Sequencing Center for Infectious Disease"/>
            <person name="Wu L."/>
            <person name="Ma J."/>
        </authorList>
    </citation>
    <scope>NUCLEOTIDE SEQUENCE [LARGE SCALE GENOMIC DNA]</scope>
    <source>
        <strain evidence="3 4">JCM 3367</strain>
    </source>
</reference>
<dbReference type="Gene3D" id="3.90.550.10">
    <property type="entry name" value="Spore Coat Polysaccharide Biosynthesis Protein SpsA, Chain A"/>
    <property type="match status" value="1"/>
</dbReference>
<dbReference type="EMBL" id="BAAARY010000001">
    <property type="protein sequence ID" value="GAA2512963.1"/>
    <property type="molecule type" value="Genomic_DNA"/>
</dbReference>
<protein>
    <recommendedName>
        <fullName evidence="2">Glycosyltransferase 2-like domain-containing protein</fullName>
    </recommendedName>
</protein>
<evidence type="ECO:0000313" key="4">
    <source>
        <dbReference type="Proteomes" id="UP001499978"/>
    </source>
</evidence>
<keyword evidence="4" id="KW-1185">Reference proteome</keyword>
<organism evidence="3 4">
    <name type="scientific">Pilimelia columellifera subsp. columellifera</name>
    <dbReference type="NCBI Taxonomy" id="706583"/>
    <lineage>
        <taxon>Bacteria</taxon>
        <taxon>Bacillati</taxon>
        <taxon>Actinomycetota</taxon>
        <taxon>Actinomycetes</taxon>
        <taxon>Micromonosporales</taxon>
        <taxon>Micromonosporaceae</taxon>
        <taxon>Pilimelia</taxon>
    </lineage>
</organism>
<feature type="domain" description="Glycosyltransferase 2-like" evidence="2">
    <location>
        <begin position="2"/>
        <end position="147"/>
    </location>
</feature>
<evidence type="ECO:0000256" key="1">
    <source>
        <dbReference type="ARBA" id="ARBA00006739"/>
    </source>
</evidence>
<comment type="similarity">
    <text evidence="1">Belongs to the glycosyltransferase 2 family.</text>
</comment>
<proteinExistence type="inferred from homology"/>
<accession>A0ABN3N1Y7</accession>
<evidence type="ECO:0000259" key="2">
    <source>
        <dbReference type="Pfam" id="PF00535"/>
    </source>
</evidence>
<dbReference type="PANTHER" id="PTHR48090:SF7">
    <property type="entry name" value="RFBJ PROTEIN"/>
    <property type="match status" value="1"/>
</dbReference>
<dbReference type="InterPro" id="IPR050256">
    <property type="entry name" value="Glycosyltransferase_2"/>
</dbReference>
<dbReference type="Proteomes" id="UP001499978">
    <property type="component" value="Unassembled WGS sequence"/>
</dbReference>
<dbReference type="SUPFAM" id="SSF53448">
    <property type="entry name" value="Nucleotide-diphospho-sugar transferases"/>
    <property type="match status" value="1"/>
</dbReference>